<keyword evidence="5" id="KW-0720">Serine protease</keyword>
<dbReference type="SUPFAM" id="SSF47874">
    <property type="entry name" value="Annexin"/>
    <property type="match status" value="1"/>
</dbReference>
<dbReference type="Pfam" id="PF24476">
    <property type="entry name" value="DUF7580"/>
    <property type="match status" value="1"/>
</dbReference>
<proteinExistence type="inferred from homology"/>
<feature type="region of interest" description="Disordered" evidence="6">
    <location>
        <begin position="876"/>
        <end position="1053"/>
    </location>
</feature>
<name>A0A8H5X8D4_FUSCI</name>
<keyword evidence="2" id="KW-0677">Repeat</keyword>
<organism evidence="9 10">
    <name type="scientific">Fusarium circinatum</name>
    <name type="common">Pitch canker fungus</name>
    <name type="synonym">Gibberella circinata</name>
    <dbReference type="NCBI Taxonomy" id="48490"/>
    <lineage>
        <taxon>Eukaryota</taxon>
        <taxon>Fungi</taxon>
        <taxon>Dikarya</taxon>
        <taxon>Ascomycota</taxon>
        <taxon>Pezizomycotina</taxon>
        <taxon>Sordariomycetes</taxon>
        <taxon>Hypocreomycetidae</taxon>
        <taxon>Hypocreales</taxon>
        <taxon>Nectriaceae</taxon>
        <taxon>Fusarium</taxon>
        <taxon>Fusarium fujikuroi species complex</taxon>
    </lineage>
</organism>
<dbReference type="PANTHER" id="PTHR10502">
    <property type="entry name" value="ANNEXIN"/>
    <property type="match status" value="1"/>
</dbReference>
<dbReference type="InterPro" id="IPR036852">
    <property type="entry name" value="Peptidase_S8/S53_dom_sf"/>
</dbReference>
<dbReference type="PROSITE" id="PS00136">
    <property type="entry name" value="SUBTILASE_ASP"/>
    <property type="match status" value="1"/>
</dbReference>
<dbReference type="InterPro" id="IPR001464">
    <property type="entry name" value="Annexin"/>
</dbReference>
<dbReference type="InterPro" id="IPR018502">
    <property type="entry name" value="Annexin_repeat"/>
</dbReference>
<dbReference type="SUPFAM" id="SSF52743">
    <property type="entry name" value="Subtilisin-like"/>
    <property type="match status" value="1"/>
</dbReference>
<dbReference type="GO" id="GO:0005886">
    <property type="term" value="C:plasma membrane"/>
    <property type="evidence" value="ECO:0007669"/>
    <property type="project" value="TreeGrafter"/>
</dbReference>
<dbReference type="PROSITE" id="PS51897">
    <property type="entry name" value="ANNEXIN_2"/>
    <property type="match status" value="2"/>
</dbReference>
<feature type="active site" description="Charge relay system" evidence="5">
    <location>
        <position position="780"/>
    </location>
</feature>
<evidence type="ECO:0000313" key="10">
    <source>
        <dbReference type="Proteomes" id="UP000572754"/>
    </source>
</evidence>
<feature type="active site" description="Charge relay system" evidence="5">
    <location>
        <position position="597"/>
    </location>
</feature>
<sequence length="1632" mass="182682">MTSSDALVVKFAVDVTDRLATVARGIGGSEDGLFCPALAAALWLVSQHLKDQKEPDSVHVPRLLKLLNNLERICKPTTGPSLLKEPKNDFELAQRYPGLNLLHQNNRKNAVDGVRKLALRRSPEGKKKQQGLLRILDAFIKPLAIADEMPNAKTKTQVWVGDDFTGSMRTLYKVLSSYIHCSNGSEQTQIAGRLRLALELVPESDSPVFDLMFLAHPHRELEEESFRWRETRILVDRRKAKFSVADDKELQLQINGPMCIEDFCERISTREQYQLSLKVSDKQLHFVEWCEGARIWVPNTPSVSLSMILKNHKLSQKMKYLLSYLLAKSMWQFYSTDWLGKEWTKESIHFMFERRQSPKDAGIYLNEPFISAHFDPDNNANDSDFRPHKFPKIKALGIVLLEIELGTVIEDHYDDECRAPDGELNADADLYVALKLFDDPDRLEDTFPLLKSVIGDCLRPSKFMQHRHSVEELRKVLQEEVVDHLHTLIGLYGHPDKIDLRPTVQMQPSRMRPTTQKHPFSHPVPLQQPQVPRRLSVDEYRPVNVKSVASNGAVASCITQASAEAWFEELDELNEVLSSLPSETDQTYKQVRVAVIDTGIDGTDSYARHIRGYRDFVTDRDDVKQDNTGHGTNSVKLIFKVYAEAEVYVARVFESDEANDNTQDLMLEAIEHAKNVWQVDVISIASGFERDHALMRRAIKRAASDGTLLFAAASNYGNIRQVTFPARMQDVICIYCTDGRAKVSQSINPAAQTTKSRNFAILGEGVSVPPSIREQLTGTSVATSIAAGLAGRLLDFSRQKDCQQNIRCVGNLASVEGISAVFSHMAKGAEDFRYNCVVPGRLLQHLDEGEGRAMKRARISTCKTPVRRQGRIAVAQPLKMSQQPPSWQGSQGGAPPQPGYPGQQQSGQGYYQPPPGQQPPYGYQQQGPPGGQPNQPYPPAGQQYPPPGQQGQYQQHAQGYPQQPPYGQQPQGHQAPYDQQPPPAPYGQGQYPPQQYGGPQQGQPPYPGQQQQQQQPPYPGQQWHQQPGQQQYGAPAVNVPPTPASPGYDPAQKAWVKPVDTAADVEALRKAMKGMGCDEKALIRVLVSPKYADPWTMAQLVRDYNSHFMRDLAKDIESETRGDFETCLLALVRGPLENDVQNLSKALNRAGTDEDALNDVLLCRSNADIRAITAEYKRFRGKELLVDIKEDVDDTLYRLYSMVLAARRAEDNAPVIPHEIDQKITELQRATEGTIGANAVSVAQIFTSSNDAQVRAMNDAYQHKYHRSLKSVIEKEFRGDMEDVLLRILYHAQDRARADAGRLSMPLNKSMRKDRLFINRLVSLYWDQGRLYQTKQAYKPVTGATLSGNIKSVLSGDYKDFALALIGQFVLNLKSDYKFGSSYLVSIQNHVNISALRSRHGANTQVLPLFQQLHQLSYRRTSASAILDVCCSYGISGAELRHHVNVETWTAHYTDSKLDPKHQVLADREFFSSRERSPKPMVLGLDRADHAIRYALGAGLIDAGWLEDLEVKDPSPGLRNALQDVSLISCTEGVSFISSRTFARIVTAVEMATELREQGLVTERLPGVVLHQRRFASAQEQNDAVAHIAARGLYPTGFEEMGYVCADASISRSVEDISRPPIAELVADLDKH</sequence>
<dbReference type="Gene3D" id="1.10.220.10">
    <property type="entry name" value="Annexin"/>
    <property type="match status" value="4"/>
</dbReference>
<dbReference type="Proteomes" id="UP000572754">
    <property type="component" value="Unassembled WGS sequence"/>
</dbReference>
<dbReference type="InterPro" id="IPR000209">
    <property type="entry name" value="Peptidase_S8/S53_dom"/>
</dbReference>
<feature type="compositionally biased region" description="Low complexity" evidence="6">
    <location>
        <begin position="1008"/>
        <end position="1036"/>
    </location>
</feature>
<evidence type="ECO:0000256" key="2">
    <source>
        <dbReference type="ARBA" id="ARBA00022737"/>
    </source>
</evidence>
<dbReference type="SMART" id="SM00335">
    <property type="entry name" value="ANX"/>
    <property type="match status" value="4"/>
</dbReference>
<feature type="compositionally biased region" description="Low complexity" evidence="6">
    <location>
        <begin position="986"/>
        <end position="1001"/>
    </location>
</feature>
<comment type="similarity">
    <text evidence="5">Belongs to the peptidase S8 family.</text>
</comment>
<feature type="compositionally biased region" description="Pro residues" evidence="6">
    <location>
        <begin position="935"/>
        <end position="948"/>
    </location>
</feature>
<dbReference type="PROSITE" id="PS51892">
    <property type="entry name" value="SUBTILASE"/>
    <property type="match status" value="1"/>
</dbReference>
<dbReference type="Pfam" id="PF00191">
    <property type="entry name" value="Annexin"/>
    <property type="match status" value="3"/>
</dbReference>
<feature type="domain" description="Peptidase S8/S53" evidence="7">
    <location>
        <begin position="589"/>
        <end position="795"/>
    </location>
</feature>
<evidence type="ECO:0000256" key="4">
    <source>
        <dbReference type="ARBA" id="ARBA00023216"/>
    </source>
</evidence>
<dbReference type="GO" id="GO:0012506">
    <property type="term" value="C:vesicle membrane"/>
    <property type="evidence" value="ECO:0007669"/>
    <property type="project" value="TreeGrafter"/>
</dbReference>
<gene>
    <name evidence="9" type="ORF">FCIRC_3611</name>
</gene>
<keyword evidence="3 5" id="KW-0378">Hydrolase</keyword>
<evidence type="ECO:0000313" key="9">
    <source>
        <dbReference type="EMBL" id="KAF5685173.1"/>
    </source>
</evidence>
<evidence type="ECO:0000259" key="8">
    <source>
        <dbReference type="Pfam" id="PF24476"/>
    </source>
</evidence>
<reference evidence="10" key="1">
    <citation type="journal article" date="2020" name="BMC Genomics">
        <title>Correction to: Identification and distribution of gene clusters required for synthesis of sphingolipid metabolism inhibitors in diverse species of the filamentous fungus Fusarium.</title>
        <authorList>
            <person name="Kim H.S."/>
            <person name="Lohmar J.M."/>
            <person name="Busman M."/>
            <person name="Brown D.W."/>
            <person name="Naumann T.A."/>
            <person name="Divon H.H."/>
            <person name="Lysoe E."/>
            <person name="Uhlig S."/>
            <person name="Proctor R.H."/>
        </authorList>
    </citation>
    <scope>NUCLEOTIDE SEQUENCE [LARGE SCALE GENOMIC DNA]</scope>
    <source>
        <strain evidence="10">NRRL 25331</strain>
    </source>
</reference>
<protein>
    <recommendedName>
        <fullName evidence="11">Peptidase S8/S53 domain-containing protein</fullName>
    </recommendedName>
</protein>
<dbReference type="EMBL" id="JAAQPE010000115">
    <property type="protein sequence ID" value="KAF5685173.1"/>
    <property type="molecule type" value="Genomic_DNA"/>
</dbReference>
<evidence type="ECO:0000256" key="3">
    <source>
        <dbReference type="ARBA" id="ARBA00022801"/>
    </source>
</evidence>
<feature type="compositionally biased region" description="Low complexity" evidence="6">
    <location>
        <begin position="949"/>
        <end position="978"/>
    </location>
</feature>
<reference evidence="9 10" key="2">
    <citation type="submission" date="2020-05" db="EMBL/GenBank/DDBJ databases">
        <title>Identification and distribution of gene clusters putatively required for synthesis of sphingolipid metabolism inhibitors in phylogenetically diverse species of the filamentous fungus Fusarium.</title>
        <authorList>
            <person name="Kim H.-S."/>
            <person name="Busman M."/>
            <person name="Brown D.W."/>
            <person name="Divon H."/>
            <person name="Uhlig S."/>
            <person name="Proctor R.H."/>
        </authorList>
    </citation>
    <scope>NUCLEOTIDE SEQUENCE [LARGE SCALE GENOMIC DNA]</scope>
    <source>
        <strain evidence="9 10">NRRL 25331</strain>
    </source>
</reference>
<comment type="caution">
    <text evidence="9">The sequence shown here is derived from an EMBL/GenBank/DDBJ whole genome shotgun (WGS) entry which is preliminary data.</text>
</comment>
<feature type="compositionally biased region" description="Low complexity" evidence="6">
    <location>
        <begin position="900"/>
        <end position="911"/>
    </location>
</feature>
<dbReference type="Gene3D" id="3.40.50.200">
    <property type="entry name" value="Peptidase S8/S53 domain"/>
    <property type="match status" value="1"/>
</dbReference>
<feature type="domain" description="DUF7580" evidence="8">
    <location>
        <begin position="162"/>
        <end position="486"/>
    </location>
</feature>
<evidence type="ECO:0000256" key="6">
    <source>
        <dbReference type="SAM" id="MobiDB-lite"/>
    </source>
</evidence>
<dbReference type="InterPro" id="IPR023827">
    <property type="entry name" value="Peptidase_S8_Asp-AS"/>
</dbReference>
<evidence type="ECO:0000256" key="1">
    <source>
        <dbReference type="ARBA" id="ARBA00007831"/>
    </source>
</evidence>
<evidence type="ECO:0000256" key="5">
    <source>
        <dbReference type="PROSITE-ProRule" id="PRU01240"/>
    </source>
</evidence>
<dbReference type="InterPro" id="IPR037104">
    <property type="entry name" value="Annexin_sf"/>
</dbReference>
<dbReference type="PRINTS" id="PR00196">
    <property type="entry name" value="ANNEXIN"/>
</dbReference>
<evidence type="ECO:0008006" key="11">
    <source>
        <dbReference type="Google" id="ProtNLM"/>
    </source>
</evidence>
<keyword evidence="5" id="KW-0645">Protease</keyword>
<dbReference type="PANTHER" id="PTHR10502:SF102">
    <property type="entry name" value="ANNEXIN B11"/>
    <property type="match status" value="1"/>
</dbReference>
<dbReference type="GO" id="GO:0005634">
    <property type="term" value="C:nucleus"/>
    <property type="evidence" value="ECO:0007669"/>
    <property type="project" value="TreeGrafter"/>
</dbReference>
<dbReference type="GO" id="GO:0005509">
    <property type="term" value="F:calcium ion binding"/>
    <property type="evidence" value="ECO:0007669"/>
    <property type="project" value="InterPro"/>
</dbReference>
<keyword evidence="4" id="KW-0041">Annexin</keyword>
<dbReference type="GO" id="GO:0005544">
    <property type="term" value="F:calcium-dependent phospholipid binding"/>
    <property type="evidence" value="ECO:0007669"/>
    <property type="project" value="InterPro"/>
</dbReference>
<dbReference type="GO" id="GO:0005737">
    <property type="term" value="C:cytoplasm"/>
    <property type="evidence" value="ECO:0007669"/>
    <property type="project" value="TreeGrafter"/>
</dbReference>
<dbReference type="Pfam" id="PF00082">
    <property type="entry name" value="Peptidase_S8"/>
    <property type="match status" value="1"/>
</dbReference>
<dbReference type="GO" id="GO:0006508">
    <property type="term" value="P:proteolysis"/>
    <property type="evidence" value="ECO:0007669"/>
    <property type="project" value="UniProtKB-KW"/>
</dbReference>
<evidence type="ECO:0000259" key="7">
    <source>
        <dbReference type="Pfam" id="PF00082"/>
    </source>
</evidence>
<feature type="active site" description="Charge relay system" evidence="5">
    <location>
        <position position="630"/>
    </location>
</feature>
<accession>A0A8H5X8D4</accession>
<keyword evidence="10" id="KW-1185">Reference proteome</keyword>
<dbReference type="InterPro" id="IPR056002">
    <property type="entry name" value="DUF7580"/>
</dbReference>
<comment type="similarity">
    <text evidence="1">Belongs to the annexin family.</text>
</comment>
<dbReference type="GO" id="GO:0004252">
    <property type="term" value="F:serine-type endopeptidase activity"/>
    <property type="evidence" value="ECO:0007669"/>
    <property type="project" value="UniProtKB-UniRule"/>
</dbReference>
<dbReference type="GO" id="GO:0001786">
    <property type="term" value="F:phosphatidylserine binding"/>
    <property type="evidence" value="ECO:0007669"/>
    <property type="project" value="TreeGrafter"/>
</dbReference>